<name>A0AAV6RDN7_SOLSE</name>
<keyword evidence="1 2" id="KW-0175">Coiled coil</keyword>
<evidence type="ECO:0000313" key="5">
    <source>
        <dbReference type="Proteomes" id="UP000693946"/>
    </source>
</evidence>
<accession>A0AAV6RDN7</accession>
<evidence type="ECO:0000256" key="3">
    <source>
        <dbReference type="SAM" id="MobiDB-lite"/>
    </source>
</evidence>
<dbReference type="AlphaFoldDB" id="A0AAV6RDN7"/>
<protein>
    <recommendedName>
        <fullName evidence="6">Coiled-coil domain-containing protein 89</fullName>
    </recommendedName>
</protein>
<evidence type="ECO:0008006" key="6">
    <source>
        <dbReference type="Google" id="ProtNLM"/>
    </source>
</evidence>
<comment type="caution">
    <text evidence="4">The sequence shown here is derived from an EMBL/GenBank/DDBJ whole genome shotgun (WGS) entry which is preliminary data.</text>
</comment>
<proteinExistence type="predicted"/>
<gene>
    <name evidence="4" type="ORF">JOB18_024405</name>
</gene>
<evidence type="ECO:0000256" key="1">
    <source>
        <dbReference type="ARBA" id="ARBA00023054"/>
    </source>
</evidence>
<reference evidence="4 5" key="1">
    <citation type="journal article" date="2021" name="Sci. Rep.">
        <title>Chromosome anchoring in Senegalese sole (Solea senegalensis) reveals sex-associated markers and genome rearrangements in flatfish.</title>
        <authorList>
            <person name="Guerrero-Cozar I."/>
            <person name="Gomez-Garrido J."/>
            <person name="Berbel C."/>
            <person name="Martinez-Blanch J.F."/>
            <person name="Alioto T."/>
            <person name="Claros M.G."/>
            <person name="Gagnaire P.A."/>
            <person name="Manchado M."/>
        </authorList>
    </citation>
    <scope>NUCLEOTIDE SEQUENCE [LARGE SCALE GENOMIC DNA]</scope>
    <source>
        <strain evidence="4">Sse05_10M</strain>
    </source>
</reference>
<feature type="coiled-coil region" evidence="2">
    <location>
        <begin position="262"/>
        <end position="319"/>
    </location>
</feature>
<feature type="coiled-coil region" evidence="2">
    <location>
        <begin position="116"/>
        <end position="172"/>
    </location>
</feature>
<evidence type="ECO:0000313" key="4">
    <source>
        <dbReference type="EMBL" id="KAG7502669.1"/>
    </source>
</evidence>
<dbReference type="PANTHER" id="PTHR34768">
    <property type="entry name" value="COILED-COIL DOMAIN-CONTAINING PROTEIN 89"/>
    <property type="match status" value="1"/>
</dbReference>
<keyword evidence="5" id="KW-1185">Reference proteome</keyword>
<organism evidence="4 5">
    <name type="scientific">Solea senegalensis</name>
    <name type="common">Senegalese sole</name>
    <dbReference type="NCBI Taxonomy" id="28829"/>
    <lineage>
        <taxon>Eukaryota</taxon>
        <taxon>Metazoa</taxon>
        <taxon>Chordata</taxon>
        <taxon>Craniata</taxon>
        <taxon>Vertebrata</taxon>
        <taxon>Euteleostomi</taxon>
        <taxon>Actinopterygii</taxon>
        <taxon>Neopterygii</taxon>
        <taxon>Teleostei</taxon>
        <taxon>Neoteleostei</taxon>
        <taxon>Acanthomorphata</taxon>
        <taxon>Carangaria</taxon>
        <taxon>Pleuronectiformes</taxon>
        <taxon>Pleuronectoidei</taxon>
        <taxon>Soleidae</taxon>
        <taxon>Solea</taxon>
    </lineage>
</organism>
<evidence type="ECO:0000256" key="2">
    <source>
        <dbReference type="SAM" id="Coils"/>
    </source>
</evidence>
<sequence>MTTPQRNDDNFMKSTEHMDSVQRSMDKLLNLSAVDMTETEILRSRMDEQSSLICILKQRADELLCQYQASEKMNTELKDRINVSQKELDTKSKRAELLEMRFMDLAANNQSVIAFMNEYKNHNAQLKMENKRLQSENDTLFSQKVQDKEVIVQNLMQEIKLMTENYTNKEKEYGEKLAECQSRLLDEATRHQAKEASLLDQVQDSEQKQREAVGMSKDMKRKLERAEEKFALKETDMRNSIAHITEEKEKLLSLSIERGRVIQEKQEEIQQLTRKLKEKKSHSEPDNGFGEAADLDVKVKLLQCALRESNTNYEKLKKDFEAFKGHSANLLTRERELNKKLRQMMG</sequence>
<dbReference type="EMBL" id="JAGKHQ010000012">
    <property type="protein sequence ID" value="KAG7502669.1"/>
    <property type="molecule type" value="Genomic_DNA"/>
</dbReference>
<feature type="coiled-coil region" evidence="2">
    <location>
        <begin position="60"/>
        <end position="87"/>
    </location>
</feature>
<dbReference type="InterPro" id="IPR043450">
    <property type="entry name" value="CCDC89-like"/>
</dbReference>
<dbReference type="PANTHER" id="PTHR34768:SF2">
    <property type="entry name" value="COILED-COIL DOMAIN CONTAINING 89"/>
    <property type="match status" value="1"/>
</dbReference>
<feature type="region of interest" description="Disordered" evidence="3">
    <location>
        <begin position="196"/>
        <end position="220"/>
    </location>
</feature>
<dbReference type="Proteomes" id="UP000693946">
    <property type="component" value="Linkage Group LG2"/>
</dbReference>